<dbReference type="Proteomes" id="UP000011115">
    <property type="component" value="Unassembled WGS sequence"/>
</dbReference>
<organism evidence="2 3">
    <name type="scientific">Solanum tuberosum</name>
    <name type="common">Potato</name>
    <dbReference type="NCBI Taxonomy" id="4113"/>
    <lineage>
        <taxon>Eukaryota</taxon>
        <taxon>Viridiplantae</taxon>
        <taxon>Streptophyta</taxon>
        <taxon>Embryophyta</taxon>
        <taxon>Tracheophyta</taxon>
        <taxon>Spermatophyta</taxon>
        <taxon>Magnoliopsida</taxon>
        <taxon>eudicotyledons</taxon>
        <taxon>Gunneridae</taxon>
        <taxon>Pentapetalae</taxon>
        <taxon>asterids</taxon>
        <taxon>lamiids</taxon>
        <taxon>Solanales</taxon>
        <taxon>Solanaceae</taxon>
        <taxon>Solanoideae</taxon>
        <taxon>Solaneae</taxon>
        <taxon>Solanum</taxon>
    </lineage>
</organism>
<name>M1BIU6_SOLTU</name>
<dbReference type="Pfam" id="PF13966">
    <property type="entry name" value="zf-RVT"/>
    <property type="match status" value="1"/>
</dbReference>
<dbReference type="InterPro" id="IPR026960">
    <property type="entry name" value="RVT-Znf"/>
</dbReference>
<sequence>MEKYSITEVYGKMRGDIEKVEWRKLVWANYGAPKWTFILYIALHRRLSTKDRMEKWGIITDVTCPLCQQEDEDIDHLFFECNLYGTGCWLGKEYAEQD</sequence>
<reference evidence="2" key="2">
    <citation type="submission" date="2015-06" db="UniProtKB">
        <authorList>
            <consortium name="EnsemblPlants"/>
        </authorList>
    </citation>
    <scope>IDENTIFICATION</scope>
    <source>
        <strain evidence="2">DM1-3 516 R44</strain>
    </source>
</reference>
<evidence type="ECO:0000313" key="3">
    <source>
        <dbReference type="Proteomes" id="UP000011115"/>
    </source>
</evidence>
<accession>M1BIU6</accession>
<evidence type="ECO:0000259" key="1">
    <source>
        <dbReference type="Pfam" id="PF13966"/>
    </source>
</evidence>
<dbReference type="InParanoid" id="M1BIU6"/>
<keyword evidence="3" id="KW-1185">Reference proteome</keyword>
<protein>
    <submittedName>
        <fullName evidence="2">Non-LTR reverse transcriptase</fullName>
    </submittedName>
</protein>
<dbReference type="OMA" id="HEELQWI"/>
<dbReference type="Gramene" id="PGSC0003DMT400046245">
    <property type="protein sequence ID" value="PGSC0003DMT400046245"/>
    <property type="gene ID" value="PGSC0003DMG400017951"/>
</dbReference>
<proteinExistence type="predicted"/>
<dbReference type="STRING" id="4113.M1BIU6"/>
<reference evidence="3" key="1">
    <citation type="journal article" date="2011" name="Nature">
        <title>Genome sequence and analysis of the tuber crop potato.</title>
        <authorList>
            <consortium name="The Potato Genome Sequencing Consortium"/>
        </authorList>
    </citation>
    <scope>NUCLEOTIDE SEQUENCE [LARGE SCALE GENOMIC DNA]</scope>
    <source>
        <strain evidence="3">cv. DM1-3 516 R44</strain>
    </source>
</reference>
<dbReference type="eggNOG" id="KOG1075">
    <property type="taxonomic scope" value="Eukaryota"/>
</dbReference>
<feature type="domain" description="Reverse transcriptase zinc-binding" evidence="1">
    <location>
        <begin position="4"/>
        <end position="84"/>
    </location>
</feature>
<dbReference type="PaxDb" id="4113-PGSC0003DMT400046245"/>
<evidence type="ECO:0000313" key="2">
    <source>
        <dbReference type="EnsemblPlants" id="PGSC0003DMT400046245"/>
    </source>
</evidence>
<dbReference type="HOGENOM" id="CLU_2337653_0_0_1"/>
<dbReference type="EnsemblPlants" id="PGSC0003DMT400046245">
    <property type="protein sequence ID" value="PGSC0003DMT400046245"/>
    <property type="gene ID" value="PGSC0003DMG400017951"/>
</dbReference>
<dbReference type="AlphaFoldDB" id="M1BIU6"/>